<sequence length="62" mass="7185">MQELLAEKRLKLLQIHTPMEDILIFGCRHLSAIWNQQKAFVPQEISTTTCSSSIVDKMRNKN</sequence>
<dbReference type="OrthoDB" id="10538864at2759"/>
<organism evidence="1 2">
    <name type="scientific">Trichinella nelsoni</name>
    <dbReference type="NCBI Taxonomy" id="6336"/>
    <lineage>
        <taxon>Eukaryota</taxon>
        <taxon>Metazoa</taxon>
        <taxon>Ecdysozoa</taxon>
        <taxon>Nematoda</taxon>
        <taxon>Enoplea</taxon>
        <taxon>Dorylaimia</taxon>
        <taxon>Trichinellida</taxon>
        <taxon>Trichinellidae</taxon>
        <taxon>Trichinella</taxon>
    </lineage>
</organism>
<evidence type="ECO:0000313" key="1">
    <source>
        <dbReference type="EMBL" id="KRX14638.1"/>
    </source>
</evidence>
<protein>
    <submittedName>
        <fullName evidence="1">Uncharacterized protein</fullName>
    </submittedName>
</protein>
<gene>
    <name evidence="1" type="ORF">T07_3193</name>
</gene>
<keyword evidence="2" id="KW-1185">Reference proteome</keyword>
<name>A0A0V0RJH6_9BILA</name>
<reference evidence="1 2" key="1">
    <citation type="submission" date="2015-01" db="EMBL/GenBank/DDBJ databases">
        <title>Evolution of Trichinella species and genotypes.</title>
        <authorList>
            <person name="Korhonen P.K."/>
            <person name="Edoardo P."/>
            <person name="Giuseppe L.R."/>
            <person name="Gasser R.B."/>
        </authorList>
    </citation>
    <scope>NUCLEOTIDE SEQUENCE [LARGE SCALE GENOMIC DNA]</scope>
    <source>
        <strain evidence="1">ISS37</strain>
    </source>
</reference>
<evidence type="ECO:0000313" key="2">
    <source>
        <dbReference type="Proteomes" id="UP000054630"/>
    </source>
</evidence>
<dbReference type="EMBL" id="JYDL01000154">
    <property type="protein sequence ID" value="KRX14638.1"/>
    <property type="molecule type" value="Genomic_DNA"/>
</dbReference>
<comment type="caution">
    <text evidence="1">The sequence shown here is derived from an EMBL/GenBank/DDBJ whole genome shotgun (WGS) entry which is preliminary data.</text>
</comment>
<dbReference type="AlphaFoldDB" id="A0A0V0RJH6"/>
<dbReference type="Proteomes" id="UP000054630">
    <property type="component" value="Unassembled WGS sequence"/>
</dbReference>
<proteinExistence type="predicted"/>
<accession>A0A0V0RJH6</accession>